<dbReference type="PANTHER" id="PTHR33443:SF30">
    <property type="entry name" value="SARCOSINE DEHYDROGENASE-2C PROTEIN"/>
    <property type="match status" value="1"/>
</dbReference>
<sequence>MDSGPVVLDISSDDEPDGFLINKCEDAINYVDLDQYLGSVRSNGRVRPKKVDPRDDSDDDCVVLEEDPDKLTAAGDDERDGDGSEDLCIVGQKGQVACRDFPHSRHLCANFPFSTTSHEKHCNLCHCFVCDSPAPCNYWGNGISFSDHCHATDKDETWRLKRKQFKKTSTATLPSQMLPVLKRPPIRNTRPIITHNLPSSSPIMPNQPSRPPTLRPCSAAITSTAYLPAQRPHQNPTNISHHRQTSLGSSWSAATQRKRVNRSGSALAPISLSPFKRVGASGSMTLPQRPQQPRPIVLSRTQSMPVNSPRSPCTPLTTQRSQNDDSIRQWQDIIAGVAAELGVSECVSQPYTPTSSSQASDMSSQGMGLHTNVDPTTFSSKSSIDFDGGWLDGTSRNLPGQGPAISANDDDLSRDNQLGSLLAPVENTAFVPGKVAGLREEDPASFLYDLDCSWSSIANV</sequence>
<evidence type="ECO:0008006" key="4">
    <source>
        <dbReference type="Google" id="ProtNLM"/>
    </source>
</evidence>
<accession>A0A5P1F314</accession>
<evidence type="ECO:0000313" key="2">
    <source>
        <dbReference type="EMBL" id="ONK70840.1"/>
    </source>
</evidence>
<proteinExistence type="predicted"/>
<organism evidence="2 3">
    <name type="scientific">Asparagus officinalis</name>
    <name type="common">Garden asparagus</name>
    <dbReference type="NCBI Taxonomy" id="4686"/>
    <lineage>
        <taxon>Eukaryota</taxon>
        <taxon>Viridiplantae</taxon>
        <taxon>Streptophyta</taxon>
        <taxon>Embryophyta</taxon>
        <taxon>Tracheophyta</taxon>
        <taxon>Spermatophyta</taxon>
        <taxon>Magnoliopsida</taxon>
        <taxon>Liliopsida</taxon>
        <taxon>Asparagales</taxon>
        <taxon>Asparagaceae</taxon>
        <taxon>Asparagoideae</taxon>
        <taxon>Asparagus</taxon>
    </lineage>
</organism>
<feature type="region of interest" description="Disordered" evidence="1">
    <location>
        <begin position="233"/>
        <end position="252"/>
    </location>
</feature>
<dbReference type="PANTHER" id="PTHR33443">
    <property type="entry name" value="ZGC:112980"/>
    <property type="match status" value="1"/>
</dbReference>
<dbReference type="InterPro" id="IPR053234">
    <property type="entry name" value="RPM1_Interactor"/>
</dbReference>
<dbReference type="Proteomes" id="UP000243459">
    <property type="component" value="Chromosome 4"/>
</dbReference>
<keyword evidence="3" id="KW-1185">Reference proteome</keyword>
<feature type="region of interest" description="Disordered" evidence="1">
    <location>
        <begin position="194"/>
        <end position="214"/>
    </location>
</feature>
<evidence type="ECO:0000256" key="1">
    <source>
        <dbReference type="SAM" id="MobiDB-lite"/>
    </source>
</evidence>
<dbReference type="Gramene" id="ONK70840">
    <property type="protein sequence ID" value="ONK70840"/>
    <property type="gene ID" value="A4U43_C04F2070"/>
</dbReference>
<gene>
    <name evidence="2" type="ORF">A4U43_C04F2070</name>
</gene>
<reference evidence="3" key="1">
    <citation type="journal article" date="2017" name="Nat. Commun.">
        <title>The asparagus genome sheds light on the origin and evolution of a young Y chromosome.</title>
        <authorList>
            <person name="Harkess A."/>
            <person name="Zhou J."/>
            <person name="Xu C."/>
            <person name="Bowers J.E."/>
            <person name="Van der Hulst R."/>
            <person name="Ayyampalayam S."/>
            <person name="Mercati F."/>
            <person name="Riccardi P."/>
            <person name="McKain M.R."/>
            <person name="Kakrana A."/>
            <person name="Tang H."/>
            <person name="Ray J."/>
            <person name="Groenendijk J."/>
            <person name="Arikit S."/>
            <person name="Mathioni S.M."/>
            <person name="Nakano M."/>
            <person name="Shan H."/>
            <person name="Telgmann-Rauber A."/>
            <person name="Kanno A."/>
            <person name="Yue Z."/>
            <person name="Chen H."/>
            <person name="Li W."/>
            <person name="Chen Y."/>
            <person name="Xu X."/>
            <person name="Zhang Y."/>
            <person name="Luo S."/>
            <person name="Chen H."/>
            <person name="Gao J."/>
            <person name="Mao Z."/>
            <person name="Pires J.C."/>
            <person name="Luo M."/>
            <person name="Kudrna D."/>
            <person name="Wing R.A."/>
            <person name="Meyers B.C."/>
            <person name="Yi K."/>
            <person name="Kong H."/>
            <person name="Lavrijsen P."/>
            <person name="Sunseri F."/>
            <person name="Falavigna A."/>
            <person name="Ye Y."/>
            <person name="Leebens-Mack J.H."/>
            <person name="Chen G."/>
        </authorList>
    </citation>
    <scope>NUCLEOTIDE SEQUENCE [LARGE SCALE GENOMIC DNA]</scope>
    <source>
        <strain evidence="3">cv. DH0086</strain>
    </source>
</reference>
<dbReference type="EMBL" id="CM007384">
    <property type="protein sequence ID" value="ONK70840.1"/>
    <property type="molecule type" value="Genomic_DNA"/>
</dbReference>
<dbReference type="OMA" id="HNIASTK"/>
<feature type="compositionally biased region" description="Polar residues" evidence="1">
    <location>
        <begin position="196"/>
        <end position="207"/>
    </location>
</feature>
<protein>
    <recommendedName>
        <fullName evidence="4">RPM1 interacting protein 13</fullName>
    </recommendedName>
</protein>
<dbReference type="AlphaFoldDB" id="A0A5P1F314"/>
<name>A0A5P1F314_ASPOF</name>
<feature type="region of interest" description="Disordered" evidence="1">
    <location>
        <begin position="301"/>
        <end position="324"/>
    </location>
</feature>
<dbReference type="OrthoDB" id="266020at2759"/>
<feature type="compositionally biased region" description="Polar residues" evidence="1">
    <location>
        <begin position="301"/>
        <end position="321"/>
    </location>
</feature>
<evidence type="ECO:0000313" key="3">
    <source>
        <dbReference type="Proteomes" id="UP000243459"/>
    </source>
</evidence>